<reference evidence="3 4" key="1">
    <citation type="submission" date="2023-12" db="EMBL/GenBank/DDBJ databases">
        <title>Description of new species of Mycobacterium terrae complex isolated from sewage at the Sao Paulo Zoological Park Foundation in Brazil.</title>
        <authorList>
            <person name="Romagnoli C.L."/>
            <person name="Conceicao E.C."/>
            <person name="Machado E."/>
            <person name="Barreto L.B.P.F."/>
            <person name="Sharma A."/>
            <person name="Silva N.M."/>
            <person name="Marques L.E."/>
            <person name="Juliana M.A."/>
            <person name="Lourenco M.C.S."/>
            <person name="Digiampietri L.A."/>
            <person name="Suffys P.N."/>
            <person name="Viana-Niero C."/>
        </authorList>
    </citation>
    <scope>NUCLEOTIDE SEQUENCE [LARGE SCALE GENOMIC DNA]</scope>
    <source>
        <strain evidence="3 4">MYC098</strain>
    </source>
</reference>
<name>A0ABU5XHX8_9MYCO</name>
<gene>
    <name evidence="3" type="ORF">K6T79_11780</name>
</gene>
<organism evidence="3 4">
    <name type="scientific">[Mycobacterium] crassicus</name>
    <dbReference type="NCBI Taxonomy" id="2872309"/>
    <lineage>
        <taxon>Bacteria</taxon>
        <taxon>Bacillati</taxon>
        <taxon>Actinomycetota</taxon>
        <taxon>Actinomycetes</taxon>
        <taxon>Mycobacteriales</taxon>
        <taxon>Mycobacteriaceae</taxon>
        <taxon>Mycolicibacter</taxon>
    </lineage>
</organism>
<proteinExistence type="predicted"/>
<feature type="region of interest" description="Disordered" evidence="1">
    <location>
        <begin position="124"/>
        <end position="143"/>
    </location>
</feature>
<evidence type="ECO:0000313" key="3">
    <source>
        <dbReference type="EMBL" id="MEB3021729.1"/>
    </source>
</evidence>
<dbReference type="Proteomes" id="UP001299596">
    <property type="component" value="Unassembled WGS sequence"/>
</dbReference>
<dbReference type="EMBL" id="JAYJJR010000006">
    <property type="protein sequence ID" value="MEB3021729.1"/>
    <property type="molecule type" value="Genomic_DNA"/>
</dbReference>
<evidence type="ECO:0000256" key="2">
    <source>
        <dbReference type="SAM" id="SignalP"/>
    </source>
</evidence>
<sequence length="143" mass="15385">MKRSILLAGVLMAGGLAIVVAPAAHADDFSGTYAFNAPAQGYTKGFSTTWTVRPCGEDCRHITTATGGTNTDAHREGPYWVFFRYSDPGVDCPGNAYIMTRTKMPATLRYTVNPETLIGQFQPEGTPCGGTPMPSRFDLTKLS</sequence>
<evidence type="ECO:0000256" key="1">
    <source>
        <dbReference type="SAM" id="MobiDB-lite"/>
    </source>
</evidence>
<evidence type="ECO:0008006" key="5">
    <source>
        <dbReference type="Google" id="ProtNLM"/>
    </source>
</evidence>
<protein>
    <recommendedName>
        <fullName evidence="5">Secreted protein</fullName>
    </recommendedName>
</protein>
<comment type="caution">
    <text evidence="3">The sequence shown here is derived from an EMBL/GenBank/DDBJ whole genome shotgun (WGS) entry which is preliminary data.</text>
</comment>
<keyword evidence="2" id="KW-0732">Signal</keyword>
<evidence type="ECO:0000313" key="4">
    <source>
        <dbReference type="Proteomes" id="UP001299596"/>
    </source>
</evidence>
<feature type="chain" id="PRO_5045686853" description="Secreted protein" evidence="2">
    <location>
        <begin position="27"/>
        <end position="143"/>
    </location>
</feature>
<keyword evidence="4" id="KW-1185">Reference proteome</keyword>
<feature type="signal peptide" evidence="2">
    <location>
        <begin position="1"/>
        <end position="26"/>
    </location>
</feature>
<accession>A0ABU5XHX8</accession>
<dbReference type="RefSeq" id="WP_225405057.1">
    <property type="nucleotide sequence ID" value="NZ_JAYJJR010000006.1"/>
</dbReference>